<dbReference type="Proteomes" id="UP000248689">
    <property type="component" value="Unassembled WGS sequence"/>
</dbReference>
<proteinExistence type="predicted"/>
<evidence type="ECO:0000313" key="1">
    <source>
        <dbReference type="EMBL" id="RAL19664.1"/>
    </source>
</evidence>
<keyword evidence="2" id="KW-1185">Reference proteome</keyword>
<accession>A0A328C566</accession>
<dbReference type="RefSeq" id="WP_111749082.1">
    <property type="nucleotide sequence ID" value="NZ_PTPX01000002.1"/>
</dbReference>
<reference evidence="2" key="1">
    <citation type="submission" date="2018-02" db="EMBL/GenBank/DDBJ databases">
        <title>Glaesserella australis sp. nov., isolated from the lungs of pigs.</title>
        <authorList>
            <person name="Turni C."/>
            <person name="Christensen H."/>
        </authorList>
    </citation>
    <scope>NUCLEOTIDE SEQUENCE [LARGE SCALE GENOMIC DNA]</scope>
    <source>
        <strain evidence="2">HS4635</strain>
    </source>
</reference>
<organism evidence="1 2">
    <name type="scientific">Glaesserella australis</name>
    <dbReference type="NCBI Taxonomy" id="2094024"/>
    <lineage>
        <taxon>Bacteria</taxon>
        <taxon>Pseudomonadati</taxon>
        <taxon>Pseudomonadota</taxon>
        <taxon>Gammaproteobacteria</taxon>
        <taxon>Pasteurellales</taxon>
        <taxon>Pasteurellaceae</taxon>
        <taxon>Glaesserella</taxon>
    </lineage>
</organism>
<comment type="caution">
    <text evidence="1">The sequence shown here is derived from an EMBL/GenBank/DDBJ whole genome shotgun (WGS) entry which is preliminary data.</text>
</comment>
<sequence length="114" mass="13260">MINIQFNNSLLHFIFIGLLSSHSQSNIQSSLLGFPLAGVVYAKNKLFRKRGVYNRQIIVYYKLDSYVNPKIATIIGFRFGKMNAIISRNTHQNRQLISEIFKTYPDKSIRDKIY</sequence>
<dbReference type="OrthoDB" id="5685180at2"/>
<dbReference type="EMBL" id="PTPX01000002">
    <property type="protein sequence ID" value="RAL19664.1"/>
    <property type="molecule type" value="Genomic_DNA"/>
</dbReference>
<gene>
    <name evidence="1" type="ORF">C5N92_01325</name>
</gene>
<protein>
    <submittedName>
        <fullName evidence="1">Uncharacterized protein</fullName>
    </submittedName>
</protein>
<dbReference type="AlphaFoldDB" id="A0A328C566"/>
<evidence type="ECO:0000313" key="2">
    <source>
        <dbReference type="Proteomes" id="UP000248689"/>
    </source>
</evidence>
<name>A0A328C566_9PAST</name>